<name>A0ABM1VK43_ECHTE</name>
<dbReference type="InterPro" id="IPR032675">
    <property type="entry name" value="LRR_dom_sf"/>
</dbReference>
<feature type="compositionally biased region" description="Polar residues" evidence="1">
    <location>
        <begin position="131"/>
        <end position="142"/>
    </location>
</feature>
<dbReference type="Proteomes" id="UP000694863">
    <property type="component" value="Unplaced"/>
</dbReference>
<sequence>MTKKIIKVPGDRDLEFLLGKLMKLWKVDLNGNPVCLRPKYRDRLILVSKSLEFLDGKEIKKMERQFLMNWKASKDAKRISKKKNMKREDAGNSLSLSNFETVHHIVPVYYPQVGKPKLIFFSEIQRPLANGNASPETTQGDSMVNVAEEMGNVSLKDSPRSPTINETPEPHQLQSHEKEISFPENG</sequence>
<evidence type="ECO:0000256" key="1">
    <source>
        <dbReference type="SAM" id="MobiDB-lite"/>
    </source>
</evidence>
<organism evidence="2 3">
    <name type="scientific">Echinops telfairi</name>
    <name type="common">Lesser hedgehog tenrec</name>
    <dbReference type="NCBI Taxonomy" id="9371"/>
    <lineage>
        <taxon>Eukaryota</taxon>
        <taxon>Metazoa</taxon>
        <taxon>Chordata</taxon>
        <taxon>Craniata</taxon>
        <taxon>Vertebrata</taxon>
        <taxon>Euteleostomi</taxon>
        <taxon>Mammalia</taxon>
        <taxon>Eutheria</taxon>
        <taxon>Afrotheria</taxon>
        <taxon>Tenrecidae</taxon>
        <taxon>Tenrecinae</taxon>
        <taxon>Echinops</taxon>
    </lineage>
</organism>
<dbReference type="RefSeq" id="XP_030741680.1">
    <property type="nucleotide sequence ID" value="XM_030885820.2"/>
</dbReference>
<gene>
    <name evidence="3" type="primary">PPP1R42</name>
</gene>
<protein>
    <submittedName>
        <fullName evidence="3">Protein phosphatase 1 regulatory subunit 42</fullName>
    </submittedName>
</protein>
<dbReference type="SUPFAM" id="SSF52075">
    <property type="entry name" value="Outer arm dynein light chain 1"/>
    <property type="match status" value="1"/>
</dbReference>
<dbReference type="GeneID" id="115869856"/>
<accession>A0ABM1VK43</accession>
<feature type="compositionally biased region" description="Basic and acidic residues" evidence="1">
    <location>
        <begin position="174"/>
        <end position="186"/>
    </location>
</feature>
<proteinExistence type="predicted"/>
<keyword evidence="2" id="KW-1185">Reference proteome</keyword>
<dbReference type="Gene3D" id="3.80.10.10">
    <property type="entry name" value="Ribonuclease Inhibitor"/>
    <property type="match status" value="1"/>
</dbReference>
<reference evidence="3" key="1">
    <citation type="submission" date="2025-08" db="UniProtKB">
        <authorList>
            <consortium name="RefSeq"/>
        </authorList>
    </citation>
    <scope>IDENTIFICATION</scope>
</reference>
<evidence type="ECO:0000313" key="2">
    <source>
        <dbReference type="Proteomes" id="UP000694863"/>
    </source>
</evidence>
<evidence type="ECO:0000313" key="3">
    <source>
        <dbReference type="RefSeq" id="XP_030741680.1"/>
    </source>
</evidence>
<feature type="region of interest" description="Disordered" evidence="1">
    <location>
        <begin position="130"/>
        <end position="186"/>
    </location>
</feature>